<protein>
    <submittedName>
        <fullName evidence="1">Uncharacterized protein</fullName>
    </submittedName>
</protein>
<gene>
    <name evidence="1" type="ORF">POL67_22045</name>
</gene>
<dbReference type="RefSeq" id="WP_271920128.1">
    <property type="nucleotide sequence ID" value="NZ_JAQNDO010000001.1"/>
</dbReference>
<keyword evidence="2" id="KW-1185">Reference proteome</keyword>
<name>A0ABT5EQC9_9BACT</name>
<sequence length="524" mass="54899">MERPLAARRALLHPLWLGSLALLALNDHVLKGAGILPGAITGKLSDFAGLVVAPALLAALLRLGSRRSLFLAHLATGAVFAAIKLSPAAARGFEALAALTPFPWKITVDPTDLMALPALALAFRVLVPAMQRPLPERPLAQRTAVVFGSLACAATSEPVDPPPECGPDFCGVTPTEAGALSLGNTTDGERIVRLRPLKDSVQVDCTTLLADPESALSRELFAPAEAWLLQPGRGLPLQNNDTAGCVAYLVDADGLAPTLLAWSSQKFPTQFVSTATNSDDRLMIPLSLDSNGKLSLGPHEAVFKAPALEDPPVAPGCASPDETVGIEWSTPLPLGGPYVLESVLSSPDDCHALVLQNKSTMYVCVPGAAMPFKAGDSILINELEIDGGSYPETNGEAPEGKALYLRSDTHTVLAVRGNVLARYDSTGGAEPLTEPTVESDPAEGCAGAHDKCGSLLVPLEVAYLGDHVPSITFLRAGKSLNLADGYGTLHLVRAEAMPIRDTECPPFARSSRHYESVLVVPAGP</sequence>
<dbReference type="EMBL" id="JAQNDO010000001">
    <property type="protein sequence ID" value="MDC0744028.1"/>
    <property type="molecule type" value="Genomic_DNA"/>
</dbReference>
<dbReference type="Proteomes" id="UP001221411">
    <property type="component" value="Unassembled WGS sequence"/>
</dbReference>
<organism evidence="1 2">
    <name type="scientific">Polyangium mundeleinium</name>
    <dbReference type="NCBI Taxonomy" id="2995306"/>
    <lineage>
        <taxon>Bacteria</taxon>
        <taxon>Pseudomonadati</taxon>
        <taxon>Myxococcota</taxon>
        <taxon>Polyangia</taxon>
        <taxon>Polyangiales</taxon>
        <taxon>Polyangiaceae</taxon>
        <taxon>Polyangium</taxon>
    </lineage>
</organism>
<evidence type="ECO:0000313" key="2">
    <source>
        <dbReference type="Proteomes" id="UP001221411"/>
    </source>
</evidence>
<reference evidence="1 2" key="1">
    <citation type="submission" date="2022-11" db="EMBL/GenBank/DDBJ databases">
        <title>Minimal conservation of predation-associated metabolite biosynthetic gene clusters underscores biosynthetic potential of Myxococcota including descriptions for ten novel species: Archangium lansinium sp. nov., Myxococcus landrumus sp. nov., Nannocystis bai.</title>
        <authorList>
            <person name="Ahearne A."/>
            <person name="Stevens C."/>
            <person name="Dowd S."/>
        </authorList>
    </citation>
    <scope>NUCLEOTIDE SEQUENCE [LARGE SCALE GENOMIC DNA]</scope>
    <source>
        <strain evidence="1 2">RJM3</strain>
    </source>
</reference>
<accession>A0ABT5EQC9</accession>
<proteinExistence type="predicted"/>
<evidence type="ECO:0000313" key="1">
    <source>
        <dbReference type="EMBL" id="MDC0744028.1"/>
    </source>
</evidence>
<comment type="caution">
    <text evidence="1">The sequence shown here is derived from an EMBL/GenBank/DDBJ whole genome shotgun (WGS) entry which is preliminary data.</text>
</comment>